<dbReference type="AlphaFoldDB" id="B0PAM2"/>
<organism evidence="1 2">
    <name type="scientific">Anaerotruncus colihominis DSM 17241</name>
    <dbReference type="NCBI Taxonomy" id="445972"/>
    <lineage>
        <taxon>Bacteria</taxon>
        <taxon>Bacillati</taxon>
        <taxon>Bacillota</taxon>
        <taxon>Clostridia</taxon>
        <taxon>Eubacteriales</taxon>
        <taxon>Oscillospiraceae</taxon>
        <taxon>Anaerotruncus</taxon>
    </lineage>
</organism>
<reference evidence="1" key="1">
    <citation type="submission" date="2007-11" db="EMBL/GenBank/DDBJ databases">
        <authorList>
            <person name="Fulton L."/>
            <person name="Clifton S."/>
            <person name="Fulton B."/>
            <person name="Xu J."/>
            <person name="Minx P."/>
            <person name="Pepin K.H."/>
            <person name="Johnson M."/>
            <person name="Thiruvilangam P."/>
            <person name="Bhonagiri V."/>
            <person name="Nash W.E."/>
            <person name="Mardis E.R."/>
            <person name="Wilson R.K."/>
        </authorList>
    </citation>
    <scope>NUCLEOTIDE SEQUENCE [LARGE SCALE GENOMIC DNA]</scope>
    <source>
        <strain evidence="1">DSM 17241</strain>
    </source>
</reference>
<evidence type="ECO:0000313" key="1">
    <source>
        <dbReference type="EMBL" id="EDS11202.1"/>
    </source>
</evidence>
<dbReference type="Proteomes" id="UP000003803">
    <property type="component" value="Unassembled WGS sequence"/>
</dbReference>
<keyword evidence="2" id="KW-1185">Reference proteome</keyword>
<dbReference type="EMBL" id="ABGD02000014">
    <property type="protein sequence ID" value="EDS11202.1"/>
    <property type="molecule type" value="Genomic_DNA"/>
</dbReference>
<accession>B0PAM2</accession>
<sequence length="135" mass="15481">MLVNQTAYDTQCREPKTVRCACCGENVPEYDAVEILGQTICAFCEDEFCAAQFPELGQAYLLKNESEYLLSSSDHDDELLFYNWWLNSLIKTDRLCVLKDAYQKEKAAHGTGYSESLERDFCIDAGDWNKFVKAY</sequence>
<reference evidence="1" key="2">
    <citation type="submission" date="2013-09" db="EMBL/GenBank/DDBJ databases">
        <title>Draft genome sequence of Anaerotruncus colihominis(DSM 17241).</title>
        <authorList>
            <person name="Sudarsanam P."/>
            <person name="Ley R."/>
            <person name="Guruge J."/>
            <person name="Turnbaugh P.J."/>
            <person name="Mahowald M."/>
            <person name="Liep D."/>
            <person name="Gordon J."/>
        </authorList>
    </citation>
    <scope>NUCLEOTIDE SEQUENCE</scope>
    <source>
        <strain evidence="1">DSM 17241</strain>
    </source>
</reference>
<proteinExistence type="predicted"/>
<comment type="caution">
    <text evidence="1">The sequence shown here is derived from an EMBL/GenBank/DDBJ whole genome shotgun (WGS) entry which is preliminary data.</text>
</comment>
<gene>
    <name evidence="1" type="ORF">ANACOL_01822</name>
</gene>
<evidence type="ECO:0000313" key="2">
    <source>
        <dbReference type="Proteomes" id="UP000003803"/>
    </source>
</evidence>
<name>B0PAM2_9FIRM</name>
<dbReference type="HOGENOM" id="CLU_1881420_0_0_9"/>
<protein>
    <submittedName>
        <fullName evidence="1">Uncharacterized protein</fullName>
    </submittedName>
</protein>